<dbReference type="AlphaFoldDB" id="A0A5N1IP57"/>
<dbReference type="GO" id="GO:0005829">
    <property type="term" value="C:cytosol"/>
    <property type="evidence" value="ECO:0007669"/>
    <property type="project" value="TreeGrafter"/>
</dbReference>
<dbReference type="SUPFAM" id="SSF56784">
    <property type="entry name" value="HAD-like"/>
    <property type="match status" value="1"/>
</dbReference>
<dbReference type="GO" id="GO:0006281">
    <property type="term" value="P:DNA repair"/>
    <property type="evidence" value="ECO:0007669"/>
    <property type="project" value="TreeGrafter"/>
</dbReference>
<protein>
    <submittedName>
        <fullName evidence="1">HAD-IA family hydrolase</fullName>
    </submittedName>
</protein>
<dbReference type="InterPro" id="IPR050155">
    <property type="entry name" value="HAD-like_hydrolase_sf"/>
</dbReference>
<evidence type="ECO:0000313" key="2">
    <source>
        <dbReference type="Proteomes" id="UP000326570"/>
    </source>
</evidence>
<dbReference type="GO" id="GO:0008967">
    <property type="term" value="F:phosphoglycolate phosphatase activity"/>
    <property type="evidence" value="ECO:0007669"/>
    <property type="project" value="TreeGrafter"/>
</dbReference>
<keyword evidence="1" id="KW-0378">Hydrolase</keyword>
<reference evidence="1 2" key="1">
    <citation type="submission" date="2019-09" db="EMBL/GenBank/DDBJ databases">
        <title>Genome sequence of Adhaeribacter sp. M2.</title>
        <authorList>
            <person name="Srinivasan S."/>
        </authorList>
    </citation>
    <scope>NUCLEOTIDE SEQUENCE [LARGE SCALE GENOMIC DNA]</scope>
    <source>
        <strain evidence="1 2">M2</strain>
    </source>
</reference>
<accession>A0A5N1IP57</accession>
<dbReference type="InterPro" id="IPR023214">
    <property type="entry name" value="HAD_sf"/>
</dbReference>
<keyword evidence="2" id="KW-1185">Reference proteome</keyword>
<proteinExistence type="predicted"/>
<dbReference type="Gene3D" id="1.10.150.240">
    <property type="entry name" value="Putative phosphatase, domain 2"/>
    <property type="match status" value="1"/>
</dbReference>
<dbReference type="NCBIfam" id="TIGR01549">
    <property type="entry name" value="HAD-SF-IA-v1"/>
    <property type="match status" value="1"/>
</dbReference>
<name>A0A5N1IP57_9BACT</name>
<dbReference type="PANTHER" id="PTHR43434">
    <property type="entry name" value="PHOSPHOGLYCOLATE PHOSPHATASE"/>
    <property type="match status" value="1"/>
</dbReference>
<dbReference type="Gene3D" id="3.40.50.1000">
    <property type="entry name" value="HAD superfamily/HAD-like"/>
    <property type="match status" value="1"/>
</dbReference>
<dbReference type="Pfam" id="PF13419">
    <property type="entry name" value="HAD_2"/>
    <property type="match status" value="1"/>
</dbReference>
<dbReference type="InterPro" id="IPR041492">
    <property type="entry name" value="HAD_2"/>
</dbReference>
<dbReference type="SFLD" id="SFLDS00003">
    <property type="entry name" value="Haloacid_Dehalogenase"/>
    <property type="match status" value="1"/>
</dbReference>
<dbReference type="Proteomes" id="UP000326570">
    <property type="component" value="Unassembled WGS sequence"/>
</dbReference>
<comment type="caution">
    <text evidence="1">The sequence shown here is derived from an EMBL/GenBank/DDBJ whole genome shotgun (WGS) entry which is preliminary data.</text>
</comment>
<dbReference type="PANTHER" id="PTHR43434:SF13">
    <property type="entry name" value="PHOSPHOGLYCOLATE PHOSPHATASE"/>
    <property type="match status" value="1"/>
</dbReference>
<dbReference type="InterPro" id="IPR006439">
    <property type="entry name" value="HAD-SF_hydro_IA"/>
</dbReference>
<dbReference type="EMBL" id="VTWT01000007">
    <property type="protein sequence ID" value="KAA9331751.1"/>
    <property type="molecule type" value="Genomic_DNA"/>
</dbReference>
<dbReference type="SFLD" id="SFLDG01129">
    <property type="entry name" value="C1.5:_HAD__Beta-PGM__Phosphata"/>
    <property type="match status" value="1"/>
</dbReference>
<organism evidence="1 2">
    <name type="scientific">Adhaeribacter soli</name>
    <dbReference type="NCBI Taxonomy" id="2607655"/>
    <lineage>
        <taxon>Bacteria</taxon>
        <taxon>Pseudomonadati</taxon>
        <taxon>Bacteroidota</taxon>
        <taxon>Cytophagia</taxon>
        <taxon>Cytophagales</taxon>
        <taxon>Hymenobacteraceae</taxon>
        <taxon>Adhaeribacter</taxon>
    </lineage>
</organism>
<dbReference type="InterPro" id="IPR036412">
    <property type="entry name" value="HAD-like_sf"/>
</dbReference>
<gene>
    <name evidence="1" type="ORF">F0P94_13145</name>
</gene>
<dbReference type="InterPro" id="IPR023198">
    <property type="entry name" value="PGP-like_dom2"/>
</dbReference>
<evidence type="ECO:0000313" key="1">
    <source>
        <dbReference type="EMBL" id="KAA9331751.1"/>
    </source>
</evidence>
<sequence>MQAIKFVVFDFDGTLADSKHVAISAINQLADRHHYKPIRPEALEQLRKLSIAERCRLLGWPVYKLPFLAAELYQLYKHSLHEINLFPGIRELLTELQRNNIQVAILSSNSEQNIRTFLQANNLEFVQHVICSNRIFGKDKMLRKFLKTHQLQPQNVLYAGDEVRDVIACKKCGIKISWVSWGFDSQELVQSENPDFIVHSPEEILGLLSISSKASSVEDLIQKR</sequence>
<dbReference type="RefSeq" id="WP_150904361.1">
    <property type="nucleotide sequence ID" value="NZ_VTWT01000007.1"/>
</dbReference>